<evidence type="ECO:0000256" key="3">
    <source>
        <dbReference type="ARBA" id="ARBA00022837"/>
    </source>
</evidence>
<accession>A0A672LPG8</accession>
<evidence type="ECO:0000313" key="6">
    <source>
        <dbReference type="Proteomes" id="UP000472262"/>
    </source>
</evidence>
<dbReference type="GO" id="GO:0005509">
    <property type="term" value="F:calcium ion binding"/>
    <property type="evidence" value="ECO:0007669"/>
    <property type="project" value="InterPro"/>
</dbReference>
<evidence type="ECO:0000256" key="2">
    <source>
        <dbReference type="ARBA" id="ARBA00022737"/>
    </source>
</evidence>
<keyword evidence="3" id="KW-0106">Calcium</keyword>
<dbReference type="PROSITE" id="PS50222">
    <property type="entry name" value="EF_HAND_2"/>
    <property type="match status" value="1"/>
</dbReference>
<reference evidence="5" key="1">
    <citation type="submission" date="2025-08" db="UniProtKB">
        <authorList>
            <consortium name="Ensembl"/>
        </authorList>
    </citation>
    <scope>IDENTIFICATION</scope>
</reference>
<keyword evidence="6" id="KW-1185">Reference proteome</keyword>
<keyword evidence="2" id="KW-0677">Repeat</keyword>
<dbReference type="AlphaFoldDB" id="A0A672LPG8"/>
<dbReference type="Ensembl" id="ENSSGRT00000026655.1">
    <property type="protein sequence ID" value="ENSSGRP00000024731.1"/>
    <property type="gene ID" value="ENSSGRG00000014493.1"/>
</dbReference>
<dbReference type="SUPFAM" id="SSF47473">
    <property type="entry name" value="EF-hand"/>
    <property type="match status" value="1"/>
</dbReference>
<protein>
    <submittedName>
        <fullName evidence="5">Calcyphosine-like b</fullName>
    </submittedName>
</protein>
<name>A0A672LPG8_SINGR</name>
<evidence type="ECO:0000313" key="5">
    <source>
        <dbReference type="Ensembl" id="ENSSGRP00000024731.1"/>
    </source>
</evidence>
<dbReference type="InterPro" id="IPR051581">
    <property type="entry name" value="Ca-bind"/>
</dbReference>
<feature type="domain" description="EF-hand" evidence="4">
    <location>
        <begin position="55"/>
        <end position="91"/>
    </location>
</feature>
<dbReference type="InterPro" id="IPR002048">
    <property type="entry name" value="EF_hand_dom"/>
</dbReference>
<reference evidence="5" key="2">
    <citation type="submission" date="2025-09" db="UniProtKB">
        <authorList>
            <consortium name="Ensembl"/>
        </authorList>
    </citation>
    <scope>IDENTIFICATION</scope>
</reference>
<sequence>MAINAKKQLANCSDPIEHLRLQCLARGSTGIKGLGRYSMHDALIFSGLLGSWMMTIKEEAMNLFQRFDKDGSGLILMNQVFRKFLDSFDSPDDKDGKVTREFLNYYSGVSASIDTDIYFIVMMKNAWKLD</sequence>
<dbReference type="Gene3D" id="1.10.238.10">
    <property type="entry name" value="EF-hand"/>
    <property type="match status" value="1"/>
</dbReference>
<dbReference type="Proteomes" id="UP000472262">
    <property type="component" value="Unassembled WGS sequence"/>
</dbReference>
<dbReference type="PANTHER" id="PTHR34524:SF6">
    <property type="entry name" value="CALCYPHOSINE LIKE"/>
    <property type="match status" value="1"/>
</dbReference>
<organism evidence="5 6">
    <name type="scientific">Sinocyclocheilus grahami</name>
    <name type="common">Dianchi golden-line fish</name>
    <name type="synonym">Barbus grahami</name>
    <dbReference type="NCBI Taxonomy" id="75366"/>
    <lineage>
        <taxon>Eukaryota</taxon>
        <taxon>Metazoa</taxon>
        <taxon>Chordata</taxon>
        <taxon>Craniata</taxon>
        <taxon>Vertebrata</taxon>
        <taxon>Euteleostomi</taxon>
        <taxon>Actinopterygii</taxon>
        <taxon>Neopterygii</taxon>
        <taxon>Teleostei</taxon>
        <taxon>Ostariophysi</taxon>
        <taxon>Cypriniformes</taxon>
        <taxon>Cyprinidae</taxon>
        <taxon>Cyprininae</taxon>
        <taxon>Sinocyclocheilus</taxon>
    </lineage>
</organism>
<proteinExistence type="predicted"/>
<evidence type="ECO:0000259" key="4">
    <source>
        <dbReference type="PROSITE" id="PS50222"/>
    </source>
</evidence>
<dbReference type="InterPro" id="IPR011992">
    <property type="entry name" value="EF-hand-dom_pair"/>
</dbReference>
<keyword evidence="1" id="KW-0479">Metal-binding</keyword>
<dbReference type="PANTHER" id="PTHR34524">
    <property type="entry name" value="CALCYPHOSIN"/>
    <property type="match status" value="1"/>
</dbReference>
<evidence type="ECO:0000256" key="1">
    <source>
        <dbReference type="ARBA" id="ARBA00022723"/>
    </source>
</evidence>